<evidence type="ECO:0000313" key="2">
    <source>
        <dbReference type="EMBL" id="KAE8401862.1"/>
    </source>
</evidence>
<protein>
    <recommendedName>
        <fullName evidence="1">Shikimate dehydrogenase substrate binding N-terminal domain-containing protein</fullName>
    </recommendedName>
</protein>
<dbReference type="Gene3D" id="3.40.50.10860">
    <property type="entry name" value="Leucine Dehydrogenase, chain A, domain 1"/>
    <property type="match status" value="1"/>
</dbReference>
<dbReference type="RefSeq" id="XP_031939181.1">
    <property type="nucleotide sequence ID" value="XM_032089973.1"/>
</dbReference>
<dbReference type="InterPro" id="IPR013708">
    <property type="entry name" value="Shikimate_DH-bd_N"/>
</dbReference>
<dbReference type="Proteomes" id="UP000325579">
    <property type="component" value="Unassembled WGS sequence"/>
</dbReference>
<organism evidence="2 3">
    <name type="scientific">Aspergillus pseudonomiae</name>
    <dbReference type="NCBI Taxonomy" id="1506151"/>
    <lineage>
        <taxon>Eukaryota</taxon>
        <taxon>Fungi</taxon>
        <taxon>Dikarya</taxon>
        <taxon>Ascomycota</taxon>
        <taxon>Pezizomycotina</taxon>
        <taxon>Eurotiomycetes</taxon>
        <taxon>Eurotiomycetidae</taxon>
        <taxon>Eurotiales</taxon>
        <taxon>Aspergillaceae</taxon>
        <taxon>Aspergillus</taxon>
        <taxon>Aspergillus subgen. Circumdati</taxon>
    </lineage>
</organism>
<dbReference type="EMBL" id="ML736795">
    <property type="protein sequence ID" value="KAE8401862.1"/>
    <property type="molecule type" value="Genomic_DNA"/>
</dbReference>
<dbReference type="Pfam" id="PF08501">
    <property type="entry name" value="Shikimate_dh_N"/>
    <property type="match status" value="1"/>
</dbReference>
<dbReference type="SUPFAM" id="SSF53223">
    <property type="entry name" value="Aminoacid dehydrogenase-like, N-terminal domain"/>
    <property type="match status" value="1"/>
</dbReference>
<dbReference type="GO" id="GO:0019632">
    <property type="term" value="P:shikimate metabolic process"/>
    <property type="evidence" value="ECO:0007669"/>
    <property type="project" value="TreeGrafter"/>
</dbReference>
<dbReference type="PANTHER" id="PTHR21089:SF26">
    <property type="entry name" value="AROM POLYPEPTIDE, PUTATIVE-RELATED"/>
    <property type="match status" value="1"/>
</dbReference>
<dbReference type="GO" id="GO:0009423">
    <property type="term" value="P:chorismate biosynthetic process"/>
    <property type="evidence" value="ECO:0007669"/>
    <property type="project" value="TreeGrafter"/>
</dbReference>
<name>A0A5N7D624_9EURO</name>
<dbReference type="GO" id="GO:0004764">
    <property type="term" value="F:shikimate 3-dehydrogenase (NADP+) activity"/>
    <property type="evidence" value="ECO:0007669"/>
    <property type="project" value="InterPro"/>
</dbReference>
<reference evidence="2 3" key="1">
    <citation type="submission" date="2019-04" db="EMBL/GenBank/DDBJ databases">
        <authorList>
            <consortium name="DOE Joint Genome Institute"/>
            <person name="Mondo S."/>
            <person name="Kjaerbolling I."/>
            <person name="Vesth T."/>
            <person name="Frisvad J.C."/>
            <person name="Nybo J.L."/>
            <person name="Theobald S."/>
            <person name="Kildgaard S."/>
            <person name="Isbrandt T."/>
            <person name="Kuo A."/>
            <person name="Sato A."/>
            <person name="Lyhne E.K."/>
            <person name="Kogle M.E."/>
            <person name="Wiebenga A."/>
            <person name="Kun R.S."/>
            <person name="Lubbers R.J."/>
            <person name="Makela M.R."/>
            <person name="Barry K."/>
            <person name="Chovatia M."/>
            <person name="Clum A."/>
            <person name="Daum C."/>
            <person name="Haridas S."/>
            <person name="He G."/>
            <person name="LaButti K."/>
            <person name="Lipzen A."/>
            <person name="Riley R."/>
            <person name="Salamov A."/>
            <person name="Simmons B.A."/>
            <person name="Magnuson J.K."/>
            <person name="Henrissat B."/>
            <person name="Mortensen U.H."/>
            <person name="Larsen T.O."/>
            <person name="Devries R.P."/>
            <person name="Grigoriev I.V."/>
            <person name="Machida M."/>
            <person name="Baker S.E."/>
            <person name="Andersen M.R."/>
            <person name="Cantor M.N."/>
            <person name="Hua S.X."/>
        </authorList>
    </citation>
    <scope>NUCLEOTIDE SEQUENCE [LARGE SCALE GENOMIC DNA]</scope>
    <source>
        <strain evidence="2 3">CBS 119388</strain>
    </source>
</reference>
<keyword evidence="3" id="KW-1185">Reference proteome</keyword>
<feature type="domain" description="Shikimate dehydrogenase substrate binding N-terminal" evidence="1">
    <location>
        <begin position="15"/>
        <end position="93"/>
    </location>
</feature>
<dbReference type="Gene3D" id="3.40.50.720">
    <property type="entry name" value="NAD(P)-binding Rossmann-like Domain"/>
    <property type="match status" value="1"/>
</dbReference>
<dbReference type="GeneID" id="43674664"/>
<evidence type="ECO:0000259" key="1">
    <source>
        <dbReference type="Pfam" id="PF08501"/>
    </source>
</evidence>
<dbReference type="PANTHER" id="PTHR21089">
    <property type="entry name" value="SHIKIMATE DEHYDROGENASE"/>
    <property type="match status" value="1"/>
</dbReference>
<dbReference type="InterPro" id="IPR036291">
    <property type="entry name" value="NAD(P)-bd_dom_sf"/>
</dbReference>
<accession>A0A5N7D624</accession>
<sequence length="307" mass="34187">MHARLGTRDRLYIAGGPGGSSIGPKVHEYIAKPLGLPWTCEFLQLASVDEVMRYFRAPDFAGGIVTMPHKRTIIPQLDHCDHLVKILGACNFVYLAENGQLCGTNTDWVGIYDSILPHSPGHAPGMTGMVYGAGGASRAAIYALWAKLRCDKIYVVNRDSQEVTDLFDDIQRQGDLYRPELVHVRSVAESKALPAPYFIVSTIPDFDAVTPDEVQARDILVEFLSRSSSPRGILLDMCYHPPITRNLRLAIQHGYRVIQGYTVVASQFSCQWKFWTGEAIEMETVFEMTERLVQEEEAAAVARATIK</sequence>
<dbReference type="CDD" id="cd01065">
    <property type="entry name" value="NAD_bind_Shikimate_DH"/>
    <property type="match status" value="1"/>
</dbReference>
<dbReference type="InterPro" id="IPR022893">
    <property type="entry name" value="Shikimate_DH_fam"/>
</dbReference>
<dbReference type="OrthoDB" id="204377at2759"/>
<dbReference type="InterPro" id="IPR046346">
    <property type="entry name" value="Aminoacid_DH-like_N_sf"/>
</dbReference>
<evidence type="ECO:0000313" key="3">
    <source>
        <dbReference type="Proteomes" id="UP000325579"/>
    </source>
</evidence>
<gene>
    <name evidence="2" type="ORF">BDV37DRAFT_295772</name>
</gene>
<proteinExistence type="predicted"/>
<dbReference type="AlphaFoldDB" id="A0A5N7D624"/>
<dbReference type="SUPFAM" id="SSF51735">
    <property type="entry name" value="NAD(P)-binding Rossmann-fold domains"/>
    <property type="match status" value="1"/>
</dbReference>